<accession>A0A919IST0</accession>
<evidence type="ECO:0000313" key="1">
    <source>
        <dbReference type="EMBL" id="GID68938.1"/>
    </source>
</evidence>
<dbReference type="EMBL" id="BOMH01000055">
    <property type="protein sequence ID" value="GID68938.1"/>
    <property type="molecule type" value="Genomic_DNA"/>
</dbReference>
<keyword evidence="2" id="KW-1185">Reference proteome</keyword>
<name>A0A919IST0_9ACTN</name>
<proteinExistence type="predicted"/>
<gene>
    <name evidence="1" type="ORF">Acy02nite_68190</name>
</gene>
<dbReference type="RefSeq" id="WP_203750128.1">
    <property type="nucleotide sequence ID" value="NZ_BAAAUC010000001.1"/>
</dbReference>
<sequence>MNVIDRIRRRRQISRQHRAIDRAMQTAPTQAMRDEIAFFAQRQPF</sequence>
<protein>
    <submittedName>
        <fullName evidence="1">Uncharacterized protein</fullName>
    </submittedName>
</protein>
<dbReference type="AlphaFoldDB" id="A0A919IST0"/>
<dbReference type="Proteomes" id="UP000619479">
    <property type="component" value="Unassembled WGS sequence"/>
</dbReference>
<comment type="caution">
    <text evidence="1">The sequence shown here is derived from an EMBL/GenBank/DDBJ whole genome shotgun (WGS) entry which is preliminary data.</text>
</comment>
<organism evidence="1 2">
    <name type="scientific">Actinoplanes cyaneus</name>
    <dbReference type="NCBI Taxonomy" id="52696"/>
    <lineage>
        <taxon>Bacteria</taxon>
        <taxon>Bacillati</taxon>
        <taxon>Actinomycetota</taxon>
        <taxon>Actinomycetes</taxon>
        <taxon>Micromonosporales</taxon>
        <taxon>Micromonosporaceae</taxon>
        <taxon>Actinoplanes</taxon>
    </lineage>
</organism>
<reference evidence="1" key="1">
    <citation type="submission" date="2021-01" db="EMBL/GenBank/DDBJ databases">
        <title>Whole genome shotgun sequence of Actinoplanes cyaneus NBRC 14990.</title>
        <authorList>
            <person name="Komaki H."/>
            <person name="Tamura T."/>
        </authorList>
    </citation>
    <scope>NUCLEOTIDE SEQUENCE</scope>
    <source>
        <strain evidence="1">NBRC 14990</strain>
    </source>
</reference>
<evidence type="ECO:0000313" key="2">
    <source>
        <dbReference type="Proteomes" id="UP000619479"/>
    </source>
</evidence>